<keyword evidence="2" id="KW-1185">Reference proteome</keyword>
<proteinExistence type="predicted"/>
<dbReference type="AlphaFoldDB" id="A0A507AT30"/>
<dbReference type="OrthoDB" id="3724345at2759"/>
<dbReference type="Pfam" id="PF09351">
    <property type="entry name" value="DUF1993"/>
    <property type="match status" value="1"/>
</dbReference>
<dbReference type="InParanoid" id="A0A507AT30"/>
<accession>A0A507AT30</accession>
<name>A0A507AT30_9PEZI</name>
<sequence length="177" mass="19239">MPATTVHDSSVVLLGRALESLRGILAKAESHAQTAGANPDGYVEARLAPDMLPLSFQVQTVCNTAKKCLERLTGRTLQTWADDEKTLAQLQKRVDETLELVKSVKPEDVNGNEDGRIEINMGKAGAMDVSRVGMVYGYTIPNAFFHLSMTYAILRAQGVPLGKGDYLASFLMPNKLS</sequence>
<dbReference type="STRING" id="1093900.A0A507AT30"/>
<dbReference type="InterPro" id="IPR034660">
    <property type="entry name" value="DinB/YfiT-like"/>
</dbReference>
<evidence type="ECO:0008006" key="3">
    <source>
        <dbReference type="Google" id="ProtNLM"/>
    </source>
</evidence>
<dbReference type="RefSeq" id="XP_030989790.1">
    <property type="nucleotide sequence ID" value="XM_031132880.1"/>
</dbReference>
<dbReference type="SUPFAM" id="SSF109854">
    <property type="entry name" value="DinB/YfiT-like putative metalloenzymes"/>
    <property type="match status" value="1"/>
</dbReference>
<dbReference type="Proteomes" id="UP000319257">
    <property type="component" value="Unassembled WGS sequence"/>
</dbReference>
<dbReference type="EMBL" id="SKBQ01000081">
    <property type="protein sequence ID" value="TPX08079.1"/>
    <property type="molecule type" value="Genomic_DNA"/>
</dbReference>
<dbReference type="InterPro" id="IPR018531">
    <property type="entry name" value="DUF1993"/>
</dbReference>
<evidence type="ECO:0000313" key="2">
    <source>
        <dbReference type="Proteomes" id="UP000319257"/>
    </source>
</evidence>
<organism evidence="1 2">
    <name type="scientific">Thyridium curvatum</name>
    <dbReference type="NCBI Taxonomy" id="1093900"/>
    <lineage>
        <taxon>Eukaryota</taxon>
        <taxon>Fungi</taxon>
        <taxon>Dikarya</taxon>
        <taxon>Ascomycota</taxon>
        <taxon>Pezizomycotina</taxon>
        <taxon>Sordariomycetes</taxon>
        <taxon>Sordariomycetidae</taxon>
        <taxon>Thyridiales</taxon>
        <taxon>Thyridiaceae</taxon>
        <taxon>Thyridium</taxon>
    </lineage>
</organism>
<dbReference type="PANTHER" id="PTHR36922">
    <property type="entry name" value="BLL2446 PROTEIN"/>
    <property type="match status" value="1"/>
</dbReference>
<evidence type="ECO:0000313" key="1">
    <source>
        <dbReference type="EMBL" id="TPX08079.1"/>
    </source>
</evidence>
<reference evidence="1 2" key="1">
    <citation type="submission" date="2019-06" db="EMBL/GenBank/DDBJ databases">
        <title>Draft genome sequence of the filamentous fungus Phialemoniopsis curvata isolated from diesel fuel.</title>
        <authorList>
            <person name="Varaljay V.A."/>
            <person name="Lyon W.J."/>
            <person name="Crouch A.L."/>
            <person name="Drake C.E."/>
            <person name="Hollomon J.M."/>
            <person name="Nadeau L.J."/>
            <person name="Nunn H.S."/>
            <person name="Stevenson B.S."/>
            <person name="Bojanowski C.L."/>
            <person name="Crookes-Goodson W.J."/>
        </authorList>
    </citation>
    <scope>NUCLEOTIDE SEQUENCE [LARGE SCALE GENOMIC DNA]</scope>
    <source>
        <strain evidence="1 2">D216</strain>
    </source>
</reference>
<protein>
    <recommendedName>
        <fullName evidence="3">Helix-turn-helix-domain containing protein type</fullName>
    </recommendedName>
</protein>
<dbReference type="PANTHER" id="PTHR36922:SF1">
    <property type="entry name" value="DUF1993 DOMAIN-CONTAINING PROTEIN"/>
    <property type="match status" value="1"/>
</dbReference>
<dbReference type="GeneID" id="41977726"/>
<dbReference type="Gene3D" id="1.20.120.450">
    <property type="entry name" value="dinb family like domain"/>
    <property type="match status" value="1"/>
</dbReference>
<gene>
    <name evidence="1" type="ORF">E0L32_010279</name>
</gene>
<comment type="caution">
    <text evidence="1">The sequence shown here is derived from an EMBL/GenBank/DDBJ whole genome shotgun (WGS) entry which is preliminary data.</text>
</comment>